<accession>A0A9Q5HU26</accession>
<feature type="compositionally biased region" description="Gly residues" evidence="8">
    <location>
        <begin position="548"/>
        <end position="557"/>
    </location>
</feature>
<dbReference type="SUPFAM" id="SSF48173">
    <property type="entry name" value="Cryptochrome/photolyase FAD-binding domain"/>
    <property type="match status" value="1"/>
</dbReference>
<keyword evidence="3 5" id="KW-0274">FAD</keyword>
<dbReference type="InterPro" id="IPR002081">
    <property type="entry name" value="Cryptochrome/DNA_photolyase_1"/>
</dbReference>
<dbReference type="OrthoDB" id="435881at2759"/>
<dbReference type="Proteomes" id="UP000757232">
    <property type="component" value="Unassembled WGS sequence"/>
</dbReference>
<dbReference type="SUPFAM" id="SSF52425">
    <property type="entry name" value="Cryptochrome/photolyase, N-terminal domain"/>
    <property type="match status" value="1"/>
</dbReference>
<evidence type="ECO:0000256" key="2">
    <source>
        <dbReference type="ARBA" id="ARBA00022630"/>
    </source>
</evidence>
<feature type="region of interest" description="Disordered" evidence="8">
    <location>
        <begin position="536"/>
        <end position="557"/>
    </location>
</feature>
<dbReference type="EMBL" id="LNZH02000206">
    <property type="protein sequence ID" value="OCB85959.1"/>
    <property type="molecule type" value="Genomic_DNA"/>
</dbReference>
<feature type="binding site" evidence="5">
    <location>
        <begin position="294"/>
        <end position="298"/>
    </location>
    <ligand>
        <name>FAD</name>
        <dbReference type="ChEBI" id="CHEBI:57692"/>
    </ligand>
</feature>
<feature type="site" description="Electron transfer via tryptophanyl radical" evidence="6">
    <location>
        <position position="433"/>
    </location>
</feature>
<dbReference type="InterPro" id="IPR006050">
    <property type="entry name" value="DNA_photolyase_N"/>
</dbReference>
<dbReference type="Gene3D" id="3.40.50.620">
    <property type="entry name" value="HUPs"/>
    <property type="match status" value="1"/>
</dbReference>
<dbReference type="InterPro" id="IPR036134">
    <property type="entry name" value="Crypto/Photolyase_FAD-like_sf"/>
</dbReference>
<evidence type="ECO:0000256" key="4">
    <source>
        <dbReference type="ARBA" id="ARBA00022991"/>
    </source>
</evidence>
<feature type="site" description="Electron transfer via tryptophanyl radical" evidence="6">
    <location>
        <position position="456"/>
    </location>
</feature>
<organism evidence="10 11">
    <name type="scientific">Sanghuangporus baumii</name>
    <name type="common">Phellinus baumii</name>
    <dbReference type="NCBI Taxonomy" id="108892"/>
    <lineage>
        <taxon>Eukaryota</taxon>
        <taxon>Fungi</taxon>
        <taxon>Dikarya</taxon>
        <taxon>Basidiomycota</taxon>
        <taxon>Agaricomycotina</taxon>
        <taxon>Agaricomycetes</taxon>
        <taxon>Hymenochaetales</taxon>
        <taxon>Hymenochaetaceae</taxon>
        <taxon>Sanghuangporus</taxon>
    </lineage>
</organism>
<comment type="similarity">
    <text evidence="1 7">Belongs to the DNA photolyase class-1 family.</text>
</comment>
<dbReference type="Pfam" id="PF03441">
    <property type="entry name" value="FAD_binding_7"/>
    <property type="match status" value="1"/>
</dbReference>
<proteinExistence type="inferred from homology"/>
<dbReference type="InterPro" id="IPR014133">
    <property type="entry name" value="Cry_DASH"/>
</dbReference>
<reference evidence="10" key="1">
    <citation type="submission" date="2016-06" db="EMBL/GenBank/DDBJ databases">
        <title>Draft Genome sequence of the fungus Inonotus baumii.</title>
        <authorList>
            <person name="Zhu H."/>
            <person name="Lin W."/>
        </authorList>
    </citation>
    <scope>NUCLEOTIDE SEQUENCE</scope>
    <source>
        <strain evidence="10">821</strain>
    </source>
</reference>
<dbReference type="NCBIfam" id="TIGR02765">
    <property type="entry name" value="crypto_DASH"/>
    <property type="match status" value="1"/>
</dbReference>
<dbReference type="InterPro" id="IPR036155">
    <property type="entry name" value="Crypto/Photolyase_N_sf"/>
</dbReference>
<feature type="binding site" evidence="5">
    <location>
        <begin position="446"/>
        <end position="448"/>
    </location>
    <ligand>
        <name>FAD</name>
        <dbReference type="ChEBI" id="CHEBI:57692"/>
    </ligand>
</feature>
<evidence type="ECO:0000256" key="8">
    <source>
        <dbReference type="SAM" id="MobiDB-lite"/>
    </source>
</evidence>
<dbReference type="GO" id="GO:0003904">
    <property type="term" value="F:deoxyribodipyrimidine photo-lyase activity"/>
    <property type="evidence" value="ECO:0007669"/>
    <property type="project" value="TreeGrafter"/>
</dbReference>
<feature type="site" description="Electron transfer via tryptophanyl radical" evidence="6">
    <location>
        <position position="373"/>
    </location>
</feature>
<evidence type="ECO:0000256" key="1">
    <source>
        <dbReference type="ARBA" id="ARBA00005862"/>
    </source>
</evidence>
<evidence type="ECO:0000313" key="10">
    <source>
        <dbReference type="EMBL" id="OCB85959.1"/>
    </source>
</evidence>
<dbReference type="Gene3D" id="1.10.579.10">
    <property type="entry name" value="DNA Cyclobutane Dipyrimidine Photolyase, subunit A, domain 3"/>
    <property type="match status" value="1"/>
</dbReference>
<dbReference type="Gene3D" id="1.25.40.80">
    <property type="match status" value="1"/>
</dbReference>
<dbReference type="GO" id="GO:0071949">
    <property type="term" value="F:FAD binding"/>
    <property type="evidence" value="ECO:0007669"/>
    <property type="project" value="TreeGrafter"/>
</dbReference>
<dbReference type="PANTHER" id="PTHR11455">
    <property type="entry name" value="CRYPTOCHROME"/>
    <property type="match status" value="1"/>
</dbReference>
<dbReference type="InterPro" id="IPR014729">
    <property type="entry name" value="Rossmann-like_a/b/a_fold"/>
</dbReference>
<dbReference type="InterPro" id="IPR005101">
    <property type="entry name" value="Cryptochr/Photolyase_FAD-bd"/>
</dbReference>
<dbReference type="GO" id="GO:0003684">
    <property type="term" value="F:damaged DNA binding"/>
    <property type="evidence" value="ECO:0007669"/>
    <property type="project" value="TreeGrafter"/>
</dbReference>
<comment type="cofactor">
    <cofactor evidence="7">
        <name>(6R)-5,10-methylene-5,6,7,8-tetrahydrofolate</name>
        <dbReference type="ChEBI" id="CHEBI:15636"/>
    </cofactor>
    <text evidence="7">Binds 1 5,10-methenyltetrahydrofolate (MTHF) per subunit.</text>
</comment>
<evidence type="ECO:0000256" key="5">
    <source>
        <dbReference type="PIRSR" id="PIRSR602081-1"/>
    </source>
</evidence>
<evidence type="ECO:0000259" key="9">
    <source>
        <dbReference type="PROSITE" id="PS51645"/>
    </source>
</evidence>
<evidence type="ECO:0000256" key="7">
    <source>
        <dbReference type="RuleBase" id="RU367151"/>
    </source>
</evidence>
<sequence length="557" mass="63025">MPKAQRILIYVLRHDLRLADNPVFTTAAKAHDQFTHLIPLFVLNPIQYELSGFLRPSEQSPFPEARSRIGHFWRCGPYRTKFLAESLFDLKKSLQEAGSDLIIRTGETHSVVRSIIDALNREGSEVKAVWVTRDFTAEELDEERRIRKALPSSVSFKVFDDESTLICRKDVPYPISELPDVFTSFKKSVEPLRANARVAIEGIPSIPPLPIGMPPQTAPFLIPGALDDFINALQKPLLEKPDVPLISFPEGTRSAHSFVGGSTAAHERIAHLLSSGAASRYKDTRNGLLGEDFSTKLSAYLAHGCISAAQIHSALKEWEDRNNDGRENKGSAAIRFELLWRDYMRFCLEKYGADFFQLYGFGRKGRKMGGEEWRTPSSADPGAQDAFKRWLTGRTSTGLIDAAQRELLLTGYMSNRARQNTASFLATRLHIDWRLGAEWFESMLVDYDCASNWGNWAHVAGVGNDPRENRMFNPVKQANDYDPEGKYIRTWVEEARGIEDVGCVWQLWKLHGEERKKRGIEDPLVKIEWSTKKRAKTYGRFKNEHRSGGGGGPKRQQ</sequence>
<keyword evidence="2 5" id="KW-0285">Flavoprotein</keyword>
<comment type="function">
    <text evidence="7">May have a photoreceptor function.</text>
</comment>
<dbReference type="PRINTS" id="PR00147">
    <property type="entry name" value="DNAPHOTLYASE"/>
</dbReference>
<protein>
    <recommendedName>
        <fullName evidence="7">Cryptochrome DASH</fullName>
    </recommendedName>
</protein>
<dbReference type="PANTHER" id="PTHR11455:SF22">
    <property type="entry name" value="CRYPTOCHROME DASH"/>
    <property type="match status" value="1"/>
</dbReference>
<keyword evidence="11" id="KW-1185">Reference proteome</keyword>
<evidence type="ECO:0000256" key="3">
    <source>
        <dbReference type="ARBA" id="ARBA00022827"/>
    </source>
</evidence>
<dbReference type="AlphaFoldDB" id="A0A9Q5HU26"/>
<name>A0A9Q5HU26_SANBA</name>
<feature type="binding site" evidence="5">
    <location>
        <position position="281"/>
    </location>
    <ligand>
        <name>FAD</name>
        <dbReference type="ChEBI" id="CHEBI:57692"/>
    </ligand>
</feature>
<evidence type="ECO:0000256" key="6">
    <source>
        <dbReference type="PIRSR" id="PIRSR602081-2"/>
    </source>
</evidence>
<comment type="caution">
    <text evidence="10">The sequence shown here is derived from an EMBL/GenBank/DDBJ whole genome shotgun (WGS) entry which is preliminary data.</text>
</comment>
<comment type="cofactor">
    <cofactor evidence="5 7">
        <name>FAD</name>
        <dbReference type="ChEBI" id="CHEBI:57692"/>
    </cofactor>
    <text evidence="5 7">Binds 1 FAD per subunit.</text>
</comment>
<dbReference type="GO" id="GO:0000719">
    <property type="term" value="P:photoreactive repair"/>
    <property type="evidence" value="ECO:0007669"/>
    <property type="project" value="TreeGrafter"/>
</dbReference>
<evidence type="ECO:0000313" key="11">
    <source>
        <dbReference type="Proteomes" id="UP000757232"/>
    </source>
</evidence>
<gene>
    <name evidence="10" type="ORF">A7U60_g7093</name>
</gene>
<dbReference type="PROSITE" id="PS51645">
    <property type="entry name" value="PHR_CRY_ALPHA_BETA"/>
    <property type="match status" value="1"/>
</dbReference>
<keyword evidence="4 7" id="KW-0157">Chromophore</keyword>
<feature type="domain" description="Photolyase/cryptochrome alpha/beta" evidence="9">
    <location>
        <begin position="6"/>
        <end position="164"/>
    </location>
</feature>
<dbReference type="Pfam" id="PF00875">
    <property type="entry name" value="DNA_photolyase"/>
    <property type="match status" value="1"/>
</dbReference>